<name>A0A914R2Y2_PAREQ</name>
<dbReference type="Pfam" id="PF00646">
    <property type="entry name" value="F-box"/>
    <property type="match status" value="1"/>
</dbReference>
<dbReference type="Gene3D" id="1.20.1280.50">
    <property type="match status" value="1"/>
</dbReference>
<dbReference type="InterPro" id="IPR036047">
    <property type="entry name" value="F-box-like_dom_sf"/>
</dbReference>
<dbReference type="InterPro" id="IPR032675">
    <property type="entry name" value="LRR_dom_sf"/>
</dbReference>
<proteinExistence type="predicted"/>
<organism evidence="2 3">
    <name type="scientific">Parascaris equorum</name>
    <name type="common">Equine roundworm</name>
    <dbReference type="NCBI Taxonomy" id="6256"/>
    <lineage>
        <taxon>Eukaryota</taxon>
        <taxon>Metazoa</taxon>
        <taxon>Ecdysozoa</taxon>
        <taxon>Nematoda</taxon>
        <taxon>Chromadorea</taxon>
        <taxon>Rhabditida</taxon>
        <taxon>Spirurina</taxon>
        <taxon>Ascaridomorpha</taxon>
        <taxon>Ascaridoidea</taxon>
        <taxon>Ascarididae</taxon>
        <taxon>Parascaris</taxon>
    </lineage>
</organism>
<dbReference type="Gene3D" id="3.80.10.10">
    <property type="entry name" value="Ribonuclease Inhibitor"/>
    <property type="match status" value="1"/>
</dbReference>
<protein>
    <submittedName>
        <fullName evidence="3">F-box domain-containing protein</fullName>
    </submittedName>
</protein>
<evidence type="ECO:0000313" key="3">
    <source>
        <dbReference type="WBParaSite" id="PEQ_0000096401-mRNA-1"/>
    </source>
</evidence>
<sequence>MDQIPSEVLRNILERLPESERIPASFTCRRWLSLLSRSYPRTLEIRINLDASSCNAKFSYSTTCETHVTICSCATHAREHALLLLLLRAMYMDIFYQEGVQCHLEDLTFHSVLRNAPSSISALHIRGVDLSKVHAWTLALIAKFACLEEISLCGCILPIGNESMLSRLIAPSFHLLTSISVTESNQISDKFVTTIARRCPLLRDVNVSGCERVTALSLIAFCECAASRRTEFTSINMCSTSFDFNMPIHLRYDDFQLERYLCSPLLVGGNYWVATPMKIEIAYERAAVCLENTRFRSLLIIAYV</sequence>
<keyword evidence="2" id="KW-1185">Reference proteome</keyword>
<evidence type="ECO:0000313" key="2">
    <source>
        <dbReference type="Proteomes" id="UP000887564"/>
    </source>
</evidence>
<dbReference type="SUPFAM" id="SSF52047">
    <property type="entry name" value="RNI-like"/>
    <property type="match status" value="1"/>
</dbReference>
<dbReference type="SUPFAM" id="SSF81383">
    <property type="entry name" value="F-box domain"/>
    <property type="match status" value="1"/>
</dbReference>
<dbReference type="AlphaFoldDB" id="A0A914R2Y2"/>
<dbReference type="InterPro" id="IPR001810">
    <property type="entry name" value="F-box_dom"/>
</dbReference>
<dbReference type="SMART" id="SM00256">
    <property type="entry name" value="FBOX"/>
    <property type="match status" value="1"/>
</dbReference>
<dbReference type="WBParaSite" id="PEQ_0000096401-mRNA-1">
    <property type="protein sequence ID" value="PEQ_0000096401-mRNA-1"/>
    <property type="gene ID" value="PEQ_0000096401"/>
</dbReference>
<dbReference type="Proteomes" id="UP000887564">
    <property type="component" value="Unplaced"/>
</dbReference>
<accession>A0A914R2Y2</accession>
<evidence type="ECO:0000259" key="1">
    <source>
        <dbReference type="PROSITE" id="PS50181"/>
    </source>
</evidence>
<reference evidence="3" key="1">
    <citation type="submission" date="2022-11" db="UniProtKB">
        <authorList>
            <consortium name="WormBaseParasite"/>
        </authorList>
    </citation>
    <scope>IDENTIFICATION</scope>
</reference>
<dbReference type="PROSITE" id="PS50181">
    <property type="entry name" value="FBOX"/>
    <property type="match status" value="1"/>
</dbReference>
<feature type="domain" description="F-box" evidence="1">
    <location>
        <begin position="1"/>
        <end position="42"/>
    </location>
</feature>